<name>A0A6L9LFE7_9BACT</name>
<dbReference type="Proteomes" id="UP000474175">
    <property type="component" value="Unassembled WGS sequence"/>
</dbReference>
<sequence>MILYSTNCYLKYFIQKEFYKDVHYIWCSEIFDSKTLSTYSAGHFLPPSSNPADIYKQLQGECVRPDRHSYKINEQRASFKSLAMRFAASGTISDFDRDEIISLADSNEQAYWRPLIYLIPQEAVMGRVKLVPIAKRASIAKEYIIEDLKGSEFQIIEL</sequence>
<dbReference type="AlphaFoldDB" id="A0A6L9LFE7"/>
<dbReference type="RefSeq" id="WP_163952465.1">
    <property type="nucleotide sequence ID" value="NZ_JAAFZH010000010.1"/>
</dbReference>
<reference evidence="1 2" key="1">
    <citation type="submission" date="2020-02" db="EMBL/GenBank/DDBJ databases">
        <title>Draft genome sequence of two Spirosoma agri KCTC 52727 and Spirosoma terrae KCTC 52035.</title>
        <authorList>
            <person name="Rojas J."/>
            <person name="Ambika Manirajan B."/>
            <person name="Suarez C."/>
            <person name="Ratering S."/>
            <person name="Schnell S."/>
        </authorList>
    </citation>
    <scope>NUCLEOTIDE SEQUENCE [LARGE SCALE GENOMIC DNA]</scope>
    <source>
        <strain evidence="1 2">KCTC 52035</strain>
    </source>
</reference>
<accession>A0A6L9LFE7</accession>
<evidence type="ECO:0000313" key="1">
    <source>
        <dbReference type="EMBL" id="NDU97228.1"/>
    </source>
</evidence>
<dbReference type="EMBL" id="JAAFZH010000010">
    <property type="protein sequence ID" value="NDU97228.1"/>
    <property type="molecule type" value="Genomic_DNA"/>
</dbReference>
<organism evidence="1 2">
    <name type="scientific">Spirosoma terrae</name>
    <dbReference type="NCBI Taxonomy" id="1968276"/>
    <lineage>
        <taxon>Bacteria</taxon>
        <taxon>Pseudomonadati</taxon>
        <taxon>Bacteroidota</taxon>
        <taxon>Cytophagia</taxon>
        <taxon>Cytophagales</taxon>
        <taxon>Cytophagaceae</taxon>
        <taxon>Spirosoma</taxon>
    </lineage>
</organism>
<keyword evidence="2" id="KW-1185">Reference proteome</keyword>
<gene>
    <name evidence="1" type="ORF">GK108_20255</name>
</gene>
<proteinExistence type="predicted"/>
<evidence type="ECO:0000313" key="2">
    <source>
        <dbReference type="Proteomes" id="UP000474175"/>
    </source>
</evidence>
<protein>
    <submittedName>
        <fullName evidence="1">Uncharacterized protein</fullName>
    </submittedName>
</protein>
<comment type="caution">
    <text evidence="1">The sequence shown here is derived from an EMBL/GenBank/DDBJ whole genome shotgun (WGS) entry which is preliminary data.</text>
</comment>